<keyword evidence="9 11" id="KW-0057">Aromatic amino acid biosynthesis</keyword>
<evidence type="ECO:0000256" key="4">
    <source>
        <dbReference type="ARBA" id="ARBA00022605"/>
    </source>
</evidence>
<organism evidence="14">
    <name type="scientific">uncultured Acidimicrobiales bacterium</name>
    <dbReference type="NCBI Taxonomy" id="310071"/>
    <lineage>
        <taxon>Bacteria</taxon>
        <taxon>Bacillati</taxon>
        <taxon>Actinomycetota</taxon>
        <taxon>Acidimicrobiia</taxon>
        <taxon>Acidimicrobiales</taxon>
        <taxon>environmental samples</taxon>
    </lineage>
</organism>
<evidence type="ECO:0000256" key="10">
    <source>
        <dbReference type="ARBA" id="ARBA00023239"/>
    </source>
</evidence>
<dbReference type="GO" id="GO:0005829">
    <property type="term" value="C:cytosol"/>
    <property type="evidence" value="ECO:0007669"/>
    <property type="project" value="TreeGrafter"/>
</dbReference>
<dbReference type="InterPro" id="IPR000453">
    <property type="entry name" value="Chorismate_synth"/>
</dbReference>
<evidence type="ECO:0000256" key="1">
    <source>
        <dbReference type="ARBA" id="ARBA00005044"/>
    </source>
</evidence>
<dbReference type="GO" id="GO:0010181">
    <property type="term" value="F:FMN binding"/>
    <property type="evidence" value="ECO:0007669"/>
    <property type="project" value="TreeGrafter"/>
</dbReference>
<evidence type="ECO:0000256" key="11">
    <source>
        <dbReference type="HAMAP-Rule" id="MF_00300"/>
    </source>
</evidence>
<dbReference type="NCBIfam" id="TIGR00033">
    <property type="entry name" value="aroC"/>
    <property type="match status" value="1"/>
</dbReference>
<dbReference type="EMBL" id="CADCSY010000105">
    <property type="protein sequence ID" value="CAA9253243.1"/>
    <property type="molecule type" value="Genomic_DNA"/>
</dbReference>
<feature type="binding site" evidence="11">
    <location>
        <begin position="266"/>
        <end position="267"/>
    </location>
    <ligand>
        <name>FMN</name>
        <dbReference type="ChEBI" id="CHEBI:58210"/>
    </ligand>
</feature>
<keyword evidence="10 11" id="KW-0456">Lyase</keyword>
<proteinExistence type="inferred from homology"/>
<comment type="cofactor">
    <cofactor evidence="11 12">
        <name>FMNH2</name>
        <dbReference type="ChEBI" id="CHEBI:57618"/>
    </cofactor>
    <text evidence="11 12">Reduced FMN (FMNH(2)).</text>
</comment>
<dbReference type="CDD" id="cd07304">
    <property type="entry name" value="Chorismate_synthase"/>
    <property type="match status" value="1"/>
</dbReference>
<gene>
    <name evidence="11" type="primary">aroC</name>
    <name evidence="14" type="ORF">AVDCRST_MAG20-2309</name>
</gene>
<evidence type="ECO:0000256" key="5">
    <source>
        <dbReference type="ARBA" id="ARBA00022630"/>
    </source>
</evidence>
<keyword evidence="8 11" id="KW-0521">NADP</keyword>
<dbReference type="GO" id="GO:0009423">
    <property type="term" value="P:chorismate biosynthetic process"/>
    <property type="evidence" value="ECO:0007669"/>
    <property type="project" value="UniProtKB-UniRule"/>
</dbReference>
<feature type="binding site" evidence="11">
    <location>
        <position position="56"/>
    </location>
    <ligand>
        <name>NADP(+)</name>
        <dbReference type="ChEBI" id="CHEBI:58349"/>
    </ligand>
</feature>
<accession>A0A6J4IKY7</accession>
<feature type="region of interest" description="Disordered" evidence="13">
    <location>
        <begin position="105"/>
        <end position="130"/>
    </location>
</feature>
<evidence type="ECO:0000256" key="9">
    <source>
        <dbReference type="ARBA" id="ARBA00023141"/>
    </source>
</evidence>
<comment type="similarity">
    <text evidence="2 11 12">Belongs to the chorismate synthase family.</text>
</comment>
<dbReference type="EC" id="4.2.3.5" evidence="3 11"/>
<dbReference type="NCBIfam" id="NF003793">
    <property type="entry name" value="PRK05382.1"/>
    <property type="match status" value="1"/>
</dbReference>
<evidence type="ECO:0000256" key="2">
    <source>
        <dbReference type="ARBA" id="ARBA00008014"/>
    </source>
</evidence>
<keyword evidence="4 11" id="KW-0028">Amino-acid biosynthesis</keyword>
<dbReference type="AlphaFoldDB" id="A0A6J4IKY7"/>
<dbReference type="InterPro" id="IPR035904">
    <property type="entry name" value="Chorismate_synth_AroC_sf"/>
</dbReference>
<dbReference type="SUPFAM" id="SSF103263">
    <property type="entry name" value="Chorismate synthase, AroC"/>
    <property type="match status" value="1"/>
</dbReference>
<evidence type="ECO:0000256" key="8">
    <source>
        <dbReference type="ARBA" id="ARBA00022857"/>
    </source>
</evidence>
<keyword evidence="5 11" id="KW-0285">Flavoprotein</keyword>
<comment type="subunit">
    <text evidence="11">Homotetramer.</text>
</comment>
<dbReference type="GO" id="GO:0008652">
    <property type="term" value="P:amino acid biosynthetic process"/>
    <property type="evidence" value="ECO:0007669"/>
    <property type="project" value="UniProtKB-KW"/>
</dbReference>
<dbReference type="PANTHER" id="PTHR21085">
    <property type="entry name" value="CHORISMATE SYNTHASE"/>
    <property type="match status" value="1"/>
</dbReference>
<evidence type="ECO:0000256" key="13">
    <source>
        <dbReference type="SAM" id="MobiDB-lite"/>
    </source>
</evidence>
<comment type="function">
    <text evidence="11">Catalyzes the anti-1,4-elimination of the C-3 phosphate and the C-6 proR hydrogen from 5-enolpyruvylshikimate-3-phosphate (EPSP) to yield chorismate, which is the branch point compound that serves as the starting substrate for the three terminal pathways of aromatic amino acid biosynthesis. This reaction introduces a second double bond into the aromatic ring system.</text>
</comment>
<evidence type="ECO:0000256" key="12">
    <source>
        <dbReference type="RuleBase" id="RU000605"/>
    </source>
</evidence>
<feature type="binding site" evidence="11">
    <location>
        <position position="62"/>
    </location>
    <ligand>
        <name>NADP(+)</name>
        <dbReference type="ChEBI" id="CHEBI:58349"/>
    </ligand>
</feature>
<dbReference type="InterPro" id="IPR020541">
    <property type="entry name" value="Chorismate_synthase_CS"/>
</dbReference>
<feature type="binding site" evidence="11">
    <location>
        <position position="312"/>
    </location>
    <ligand>
        <name>FMN</name>
        <dbReference type="ChEBI" id="CHEBI:58210"/>
    </ligand>
</feature>
<reference evidence="14" key="1">
    <citation type="submission" date="2020-02" db="EMBL/GenBank/DDBJ databases">
        <authorList>
            <person name="Meier V. D."/>
        </authorList>
    </citation>
    <scope>NUCLEOTIDE SEQUENCE</scope>
    <source>
        <strain evidence="14">AVDCRST_MAG20</strain>
    </source>
</reference>
<dbReference type="HAMAP" id="MF_00300">
    <property type="entry name" value="Chorismate_synth"/>
    <property type="match status" value="1"/>
</dbReference>
<dbReference type="Gene3D" id="3.60.150.10">
    <property type="entry name" value="Chorismate synthase AroC"/>
    <property type="match status" value="1"/>
</dbReference>
<dbReference type="GO" id="GO:0009073">
    <property type="term" value="P:aromatic amino acid family biosynthetic process"/>
    <property type="evidence" value="ECO:0007669"/>
    <property type="project" value="UniProtKB-KW"/>
</dbReference>
<protein>
    <recommendedName>
        <fullName evidence="3 11">Chorismate synthase</fullName>
        <shortName evidence="11">CS</shortName>
        <ecNumber evidence="3 11">4.2.3.5</ecNumber>
    </recommendedName>
    <alternativeName>
        <fullName evidence="11">5-enolpyruvylshikimate-3-phosphate phospholyase</fullName>
    </alternativeName>
</protein>
<dbReference type="PIRSF" id="PIRSF001456">
    <property type="entry name" value="Chorismate_synth"/>
    <property type="match status" value="1"/>
</dbReference>
<evidence type="ECO:0000313" key="14">
    <source>
        <dbReference type="EMBL" id="CAA9253243.1"/>
    </source>
</evidence>
<dbReference type="Pfam" id="PF01264">
    <property type="entry name" value="Chorismate_synt"/>
    <property type="match status" value="1"/>
</dbReference>
<dbReference type="UniPathway" id="UPA00053">
    <property type="reaction ID" value="UER00090"/>
</dbReference>
<comment type="pathway">
    <text evidence="1 11 12">Metabolic intermediate biosynthesis; chorismate biosynthesis; chorismate from D-erythrose 4-phosphate and phosphoenolpyruvate: step 7/7.</text>
</comment>
<name>A0A6J4IKY7_9ACTN</name>
<dbReference type="GO" id="GO:0004107">
    <property type="term" value="F:chorismate synthase activity"/>
    <property type="evidence" value="ECO:0007669"/>
    <property type="project" value="UniProtKB-UniRule"/>
</dbReference>
<keyword evidence="7 11" id="KW-0274">FAD</keyword>
<evidence type="ECO:0000256" key="7">
    <source>
        <dbReference type="ARBA" id="ARBA00022827"/>
    </source>
</evidence>
<evidence type="ECO:0000256" key="3">
    <source>
        <dbReference type="ARBA" id="ARBA00013036"/>
    </source>
</evidence>
<dbReference type="PROSITE" id="PS00787">
    <property type="entry name" value="CHORISMATE_SYNTHASE_1"/>
    <property type="match status" value="1"/>
</dbReference>
<feature type="binding site" evidence="11">
    <location>
        <begin position="327"/>
        <end position="331"/>
    </location>
    <ligand>
        <name>FMN</name>
        <dbReference type="ChEBI" id="CHEBI:58210"/>
    </ligand>
</feature>
<feature type="binding site" evidence="11">
    <location>
        <position position="354"/>
    </location>
    <ligand>
        <name>FMN</name>
        <dbReference type="ChEBI" id="CHEBI:58210"/>
    </ligand>
</feature>
<keyword evidence="6 11" id="KW-0288">FMN</keyword>
<feature type="binding site" evidence="11">
    <location>
        <begin position="146"/>
        <end position="148"/>
    </location>
    <ligand>
        <name>FMN</name>
        <dbReference type="ChEBI" id="CHEBI:58210"/>
    </ligand>
</feature>
<dbReference type="PANTHER" id="PTHR21085:SF0">
    <property type="entry name" value="CHORISMATE SYNTHASE"/>
    <property type="match status" value="1"/>
</dbReference>
<dbReference type="FunFam" id="3.60.150.10:FF:000002">
    <property type="entry name" value="Chorismate synthase"/>
    <property type="match status" value="1"/>
</dbReference>
<comment type="catalytic activity">
    <reaction evidence="11 12">
        <text>5-O-(1-carboxyvinyl)-3-phosphoshikimate = chorismate + phosphate</text>
        <dbReference type="Rhea" id="RHEA:21020"/>
        <dbReference type="ChEBI" id="CHEBI:29748"/>
        <dbReference type="ChEBI" id="CHEBI:43474"/>
        <dbReference type="ChEBI" id="CHEBI:57701"/>
        <dbReference type="EC" id="4.2.3.5"/>
    </reaction>
</comment>
<sequence length="408" mass="43029">MDRPPDRHSAGGSVTLVLRYLTAGESHGQGLVVTVEGLPAGLPLTVEEIGGELARRRLGYGRGPRMRFEQDELTLLGGVRHGRTLGSPVAILIGNSEWKRSDRWHEEMSPAPGETKEPLTQPRPGHADLAGMQKYGFTDARDVLERASARETAARVAAGTCAKALLAHIGVSVLSHVIRMGGAVSKSAERPRPEDLERVDASEVRCFDEAGAQAMVEEIKAAAKDGDSLGGVVEVLAYGVPVGLGSHVHWDRKLDAALAQALMSIQAVKGVEIGDGFEVAGRRGSQAHDPIHWDPASGGYTRASDLAGGIEGGISSGELVVARAAMKPLATLNRPTLATVDTVTKEGTVSFKERTDVTAVPAMGVVAETMVALVLATEALRKFGGDSVDELVRNRDAYLVSLGLPPRG</sequence>
<evidence type="ECO:0000256" key="6">
    <source>
        <dbReference type="ARBA" id="ARBA00022643"/>
    </source>
</evidence>